<accession>A0A3B1A9N7</accession>
<gene>
    <name evidence="2" type="ORF">MNBD_ALPHA03-1798</name>
</gene>
<name>A0A3B1A9N7_9ZZZZ</name>
<feature type="compositionally biased region" description="Polar residues" evidence="1">
    <location>
        <begin position="73"/>
        <end position="96"/>
    </location>
</feature>
<feature type="region of interest" description="Disordered" evidence="1">
    <location>
        <begin position="73"/>
        <end position="119"/>
    </location>
</feature>
<sequence length="151" mass="16057">MEQIIQLKSMRDAALDRLQNNPDFKLVNSLDALIRDLETVMVPVSESVAEEPVDQIEEINTDTDSFEIAATTDETIVTGSSEPAATSTPDTGSSDENSADTEVETAIEDLSETAANQPDDAALAIEALEAELSQSEIASEEVAAQPGSMIN</sequence>
<dbReference type="EMBL" id="UOFW01000010">
    <property type="protein sequence ID" value="VAX02449.1"/>
    <property type="molecule type" value="Genomic_DNA"/>
</dbReference>
<evidence type="ECO:0000313" key="2">
    <source>
        <dbReference type="EMBL" id="VAX02449.1"/>
    </source>
</evidence>
<feature type="compositionally biased region" description="Acidic residues" evidence="1">
    <location>
        <begin position="97"/>
        <end position="111"/>
    </location>
</feature>
<evidence type="ECO:0000256" key="1">
    <source>
        <dbReference type="SAM" id="MobiDB-lite"/>
    </source>
</evidence>
<proteinExistence type="predicted"/>
<protein>
    <submittedName>
        <fullName evidence="2">Uncharacterized protein</fullName>
    </submittedName>
</protein>
<dbReference type="AlphaFoldDB" id="A0A3B1A9N7"/>
<reference evidence="2" key="1">
    <citation type="submission" date="2018-06" db="EMBL/GenBank/DDBJ databases">
        <authorList>
            <person name="Zhirakovskaya E."/>
        </authorList>
    </citation>
    <scope>NUCLEOTIDE SEQUENCE</scope>
</reference>
<organism evidence="2">
    <name type="scientific">hydrothermal vent metagenome</name>
    <dbReference type="NCBI Taxonomy" id="652676"/>
    <lineage>
        <taxon>unclassified sequences</taxon>
        <taxon>metagenomes</taxon>
        <taxon>ecological metagenomes</taxon>
    </lineage>
</organism>